<protein>
    <submittedName>
        <fullName evidence="2">Uncharacterized protein</fullName>
    </submittedName>
</protein>
<dbReference type="AlphaFoldDB" id="A0A9Q2ILK3"/>
<accession>A0A9Q2ILK3</accession>
<organism evidence="2 3">
    <name type="scientific">Gluconobacter japonicus</name>
    <dbReference type="NCBI Taxonomy" id="376620"/>
    <lineage>
        <taxon>Bacteria</taxon>
        <taxon>Pseudomonadati</taxon>
        <taxon>Pseudomonadota</taxon>
        <taxon>Alphaproteobacteria</taxon>
        <taxon>Acetobacterales</taxon>
        <taxon>Acetobacteraceae</taxon>
        <taxon>Gluconobacter</taxon>
    </lineage>
</organism>
<sequence>MIVVTMGVLAATVFTTVAPQMIGMALLRVMKKLKQSLPAMQVLGKAPEATRAAVASSLL</sequence>
<gene>
    <name evidence="2" type="ORF">HKD32_06050</name>
</gene>
<comment type="caution">
    <text evidence="2">The sequence shown here is derived from an EMBL/GenBank/DDBJ whole genome shotgun (WGS) entry which is preliminary data.</text>
</comment>
<keyword evidence="1" id="KW-0472">Membrane</keyword>
<reference evidence="2" key="1">
    <citation type="submission" date="2020-04" db="EMBL/GenBank/DDBJ databases">
        <authorList>
            <person name="Sombolestani A."/>
        </authorList>
    </citation>
    <scope>NUCLEOTIDE SEQUENCE</scope>
    <source>
        <strain evidence="2">R71697</strain>
    </source>
</reference>
<feature type="transmembrane region" description="Helical" evidence="1">
    <location>
        <begin position="6"/>
        <end position="27"/>
    </location>
</feature>
<evidence type="ECO:0000313" key="2">
    <source>
        <dbReference type="EMBL" id="MBF0870424.1"/>
    </source>
</evidence>
<keyword evidence="1" id="KW-1133">Transmembrane helix</keyword>
<reference evidence="2" key="2">
    <citation type="submission" date="2020-11" db="EMBL/GenBank/DDBJ databases">
        <title>Description of novel Gluconobacter species.</title>
        <authorList>
            <person name="Cleenwerck I."/>
            <person name="Cnockaert M."/>
            <person name="Borremans W."/>
            <person name="Wieme A.D."/>
            <person name="De Vuyst L."/>
            <person name="Vandamme P."/>
        </authorList>
    </citation>
    <scope>NUCLEOTIDE SEQUENCE</scope>
    <source>
        <strain evidence="2">R71697</strain>
    </source>
</reference>
<dbReference type="GeneID" id="81474252"/>
<evidence type="ECO:0000256" key="1">
    <source>
        <dbReference type="SAM" id="Phobius"/>
    </source>
</evidence>
<keyword evidence="1" id="KW-0812">Transmembrane</keyword>
<evidence type="ECO:0000313" key="3">
    <source>
        <dbReference type="Proteomes" id="UP000661006"/>
    </source>
</evidence>
<name>A0A9Q2ILK3_GLUJA</name>
<dbReference type="RefSeq" id="WP_061932050.1">
    <property type="nucleotide sequence ID" value="NZ_JABCQN010000002.1"/>
</dbReference>
<proteinExistence type="predicted"/>
<dbReference type="Proteomes" id="UP000661006">
    <property type="component" value="Unassembled WGS sequence"/>
</dbReference>
<dbReference type="EMBL" id="JABCQN010000002">
    <property type="protein sequence ID" value="MBF0870424.1"/>
    <property type="molecule type" value="Genomic_DNA"/>
</dbReference>